<feature type="transmembrane region" description="Helical" evidence="1">
    <location>
        <begin position="251"/>
        <end position="273"/>
    </location>
</feature>
<dbReference type="InterPro" id="IPR002656">
    <property type="entry name" value="Acyl_transf_3_dom"/>
</dbReference>
<evidence type="ECO:0000256" key="1">
    <source>
        <dbReference type="SAM" id="Phobius"/>
    </source>
</evidence>
<feature type="transmembrane region" description="Helical" evidence="1">
    <location>
        <begin position="12"/>
        <end position="36"/>
    </location>
</feature>
<evidence type="ECO:0000259" key="2">
    <source>
        <dbReference type="Pfam" id="PF01757"/>
    </source>
</evidence>
<dbReference type="GO" id="GO:0016747">
    <property type="term" value="F:acyltransferase activity, transferring groups other than amino-acyl groups"/>
    <property type="evidence" value="ECO:0007669"/>
    <property type="project" value="InterPro"/>
</dbReference>
<organism evidence="3">
    <name type="scientific">marine metagenome</name>
    <dbReference type="NCBI Taxonomy" id="408172"/>
    <lineage>
        <taxon>unclassified sequences</taxon>
        <taxon>metagenomes</taxon>
        <taxon>ecological metagenomes</taxon>
    </lineage>
</organism>
<feature type="transmembrane region" description="Helical" evidence="1">
    <location>
        <begin position="92"/>
        <end position="110"/>
    </location>
</feature>
<dbReference type="InterPro" id="IPR050623">
    <property type="entry name" value="Glucan_succinyl_AcylTrfase"/>
</dbReference>
<dbReference type="Pfam" id="PF01757">
    <property type="entry name" value="Acyl_transf_3"/>
    <property type="match status" value="1"/>
</dbReference>
<feature type="domain" description="Acyltransferase 3" evidence="2">
    <location>
        <begin position="8"/>
        <end position="299"/>
    </location>
</feature>
<feature type="transmembrane region" description="Helical" evidence="1">
    <location>
        <begin position="48"/>
        <end position="76"/>
    </location>
</feature>
<dbReference type="EMBL" id="UINC01006806">
    <property type="protein sequence ID" value="SVA29753.1"/>
    <property type="molecule type" value="Genomic_DNA"/>
</dbReference>
<proteinExistence type="predicted"/>
<keyword evidence="1" id="KW-0472">Membrane</keyword>
<reference evidence="3" key="1">
    <citation type="submission" date="2018-05" db="EMBL/GenBank/DDBJ databases">
        <authorList>
            <person name="Lanie J.A."/>
            <person name="Ng W.-L."/>
            <person name="Kazmierczak K.M."/>
            <person name="Andrzejewski T.M."/>
            <person name="Davidsen T.M."/>
            <person name="Wayne K.J."/>
            <person name="Tettelin H."/>
            <person name="Glass J.I."/>
            <person name="Rusch D."/>
            <person name="Podicherti R."/>
            <person name="Tsui H.-C.T."/>
            <person name="Winkler M.E."/>
        </authorList>
    </citation>
    <scope>NUCLEOTIDE SEQUENCE</scope>
</reference>
<feature type="transmembrane region" description="Helical" evidence="1">
    <location>
        <begin position="130"/>
        <end position="147"/>
    </location>
</feature>
<keyword evidence="1" id="KW-1133">Transmembrane helix</keyword>
<sequence length="300" mass="35483">MVNKVRRYDIDWLRILALGLLIIYHIAVIFQPWAHYIYFIQSERPIEIIWLLMGLINIWRIPLLFIISGMGVCFAIRRRDWKGLLKDRTKRILLPLIFGSFCIVPIHNHIYQKFNQLEHAYWPNPGHLWFLNNIFFYVLLLCPVLFYMKKDPNNLLFRFLKSVLKSPGLLYLFTIPFIIEAELVSPEHFSNYANTAHGFWLGLLAFFTGFIFISIGDEFWYAVEKLKIFSLVIAISLFLVRMILFQSEGPLFLTVVESWSWLFTVFGFGSTYLNRSSGPLRYLSQAVYPVYILHMIFMNL</sequence>
<feature type="transmembrane region" description="Helical" evidence="1">
    <location>
        <begin position="228"/>
        <end position="245"/>
    </location>
</feature>
<feature type="transmembrane region" description="Helical" evidence="1">
    <location>
        <begin position="159"/>
        <end position="179"/>
    </location>
</feature>
<dbReference type="AlphaFoldDB" id="A0A381USE1"/>
<feature type="transmembrane region" description="Helical" evidence="1">
    <location>
        <begin position="280"/>
        <end position="297"/>
    </location>
</feature>
<gene>
    <name evidence="3" type="ORF">METZ01_LOCUS82607</name>
</gene>
<evidence type="ECO:0000313" key="3">
    <source>
        <dbReference type="EMBL" id="SVA29753.1"/>
    </source>
</evidence>
<dbReference type="PANTHER" id="PTHR36927:SF3">
    <property type="entry name" value="GLUCANS BIOSYNTHESIS PROTEIN C"/>
    <property type="match status" value="1"/>
</dbReference>
<feature type="transmembrane region" description="Helical" evidence="1">
    <location>
        <begin position="199"/>
        <end position="216"/>
    </location>
</feature>
<protein>
    <recommendedName>
        <fullName evidence="2">Acyltransferase 3 domain-containing protein</fullName>
    </recommendedName>
</protein>
<name>A0A381USE1_9ZZZZ</name>
<accession>A0A381USE1</accession>
<feature type="non-terminal residue" evidence="3">
    <location>
        <position position="300"/>
    </location>
</feature>
<dbReference type="PANTHER" id="PTHR36927">
    <property type="entry name" value="BLR4337 PROTEIN"/>
    <property type="match status" value="1"/>
</dbReference>
<keyword evidence="1" id="KW-0812">Transmembrane</keyword>